<keyword evidence="3 8" id="KW-0545">Nucleotide biosynthesis</keyword>
<dbReference type="SUPFAM" id="SSF53271">
    <property type="entry name" value="PRTase-like"/>
    <property type="match status" value="2"/>
</dbReference>
<dbReference type="InterPro" id="IPR029057">
    <property type="entry name" value="PRTase-like"/>
</dbReference>
<comment type="similarity">
    <text evidence="8">Belongs to the ribose-phosphate pyrophosphokinase family.</text>
</comment>
<comment type="catalytic activity">
    <reaction evidence="7">
        <text>D-ribose 5-phosphate + ATP = 5-phospho-alpha-D-ribose 1-diphosphate + AMP + H(+)</text>
        <dbReference type="Rhea" id="RHEA:15609"/>
        <dbReference type="ChEBI" id="CHEBI:15378"/>
        <dbReference type="ChEBI" id="CHEBI:30616"/>
        <dbReference type="ChEBI" id="CHEBI:58017"/>
        <dbReference type="ChEBI" id="CHEBI:78346"/>
        <dbReference type="ChEBI" id="CHEBI:456215"/>
        <dbReference type="EC" id="2.7.6.1"/>
    </reaction>
</comment>
<keyword evidence="5" id="KW-0418">Kinase</keyword>
<feature type="domain" description="Ribose-phosphate pyrophosphokinase N-terminal" evidence="10">
    <location>
        <begin position="19"/>
        <end position="167"/>
    </location>
</feature>
<dbReference type="GO" id="GO:0002189">
    <property type="term" value="C:ribose phosphate diphosphokinase complex"/>
    <property type="evidence" value="ECO:0007669"/>
    <property type="project" value="TreeGrafter"/>
</dbReference>
<gene>
    <name evidence="11" type="ORF">H8S44_12350</name>
</gene>
<dbReference type="GO" id="GO:0016301">
    <property type="term" value="F:kinase activity"/>
    <property type="evidence" value="ECO:0007669"/>
    <property type="project" value="UniProtKB-KW"/>
</dbReference>
<dbReference type="Pfam" id="PF13793">
    <property type="entry name" value="Pribosyltran_N"/>
    <property type="match status" value="1"/>
</dbReference>
<keyword evidence="12" id="KW-1185">Reference proteome</keyword>
<evidence type="ECO:0000259" key="10">
    <source>
        <dbReference type="Pfam" id="PF13793"/>
    </source>
</evidence>
<dbReference type="GO" id="GO:0005524">
    <property type="term" value="F:ATP binding"/>
    <property type="evidence" value="ECO:0007669"/>
    <property type="project" value="UniProtKB-KW"/>
</dbReference>
<dbReference type="Pfam" id="PF00156">
    <property type="entry name" value="Pribosyltran"/>
    <property type="match status" value="1"/>
</dbReference>
<sequence>MLQRSQRVLETIPVGSLGLIPLKSCEELGQKVNDYLVEWRHTNELEHKENIAFTGYERDSYLIPAHTPRFGSGEAKGTIDDSVRGNDLYLMVDVCNYSLTYKLYNYTNHMSPDDHFQDLKRVIAAIGGKARRITVIMPYLYESRQHKRSSRESLDCALALQELVNMGVENILTFEAHDPRVQNAIPLHGFETVTPAYQLVKGLLNSTPDLQIDSQHMLVISPDEGGMSRAVYLANVLGLDMGMFYKRRDFTRVVNGRNPIIAHEFLGTDIEGKDMIVVDDMISSGESMIEVIRELKKRGANRIFVFSTFGLFTNGLELFDKAYEEGCLTKLLTTNLVYQTPELLSRPYYVSCDMSKYIALLVDTLNHDVSISDLLNPYDRIQALLNKYQEEHPQV</sequence>
<dbReference type="NCBIfam" id="TIGR01251">
    <property type="entry name" value="ribP_PPkin"/>
    <property type="match status" value="1"/>
</dbReference>
<evidence type="ECO:0000313" key="12">
    <source>
        <dbReference type="Proteomes" id="UP000649345"/>
    </source>
</evidence>
<dbReference type="EMBL" id="JACOOR010000007">
    <property type="protein sequence ID" value="MBC5660558.1"/>
    <property type="molecule type" value="Genomic_DNA"/>
</dbReference>
<dbReference type="AlphaFoldDB" id="A0A923LDG8"/>
<evidence type="ECO:0000256" key="1">
    <source>
        <dbReference type="ARBA" id="ARBA00013247"/>
    </source>
</evidence>
<comment type="caution">
    <text evidence="11">The sequence shown here is derived from an EMBL/GenBank/DDBJ whole genome shotgun (WGS) entry which is preliminary data.</text>
</comment>
<evidence type="ECO:0000256" key="7">
    <source>
        <dbReference type="ARBA" id="ARBA00049535"/>
    </source>
</evidence>
<name>A0A923LDG8_9FIRM</name>
<feature type="domain" description="Phosphoribosyltransferase" evidence="9">
    <location>
        <begin position="200"/>
        <end position="303"/>
    </location>
</feature>
<dbReference type="NCBIfam" id="NF005299">
    <property type="entry name" value="PRK06827.1"/>
    <property type="match status" value="1"/>
</dbReference>
<evidence type="ECO:0000256" key="4">
    <source>
        <dbReference type="ARBA" id="ARBA00022741"/>
    </source>
</evidence>
<evidence type="ECO:0000256" key="8">
    <source>
        <dbReference type="RuleBase" id="RU004324"/>
    </source>
</evidence>
<dbReference type="Proteomes" id="UP000649345">
    <property type="component" value="Unassembled WGS sequence"/>
</dbReference>
<protein>
    <recommendedName>
        <fullName evidence="1">ribose-phosphate diphosphokinase</fullName>
        <ecNumber evidence="1">2.7.6.1</ecNumber>
    </recommendedName>
</protein>
<dbReference type="InterPro" id="IPR005946">
    <property type="entry name" value="Rib-P_diPkinase"/>
</dbReference>
<evidence type="ECO:0000313" key="11">
    <source>
        <dbReference type="EMBL" id="MBC5660558.1"/>
    </source>
</evidence>
<dbReference type="EC" id="2.7.6.1" evidence="1"/>
<dbReference type="GO" id="GO:0000287">
    <property type="term" value="F:magnesium ion binding"/>
    <property type="evidence" value="ECO:0007669"/>
    <property type="project" value="InterPro"/>
</dbReference>
<organism evidence="11 12">
    <name type="scientific">Anaerosacchariphilus hominis</name>
    <dbReference type="NCBI Taxonomy" id="2763017"/>
    <lineage>
        <taxon>Bacteria</taxon>
        <taxon>Bacillati</taxon>
        <taxon>Bacillota</taxon>
        <taxon>Clostridia</taxon>
        <taxon>Lachnospirales</taxon>
        <taxon>Lachnospiraceae</taxon>
        <taxon>Anaerosacchariphilus</taxon>
    </lineage>
</organism>
<dbReference type="CDD" id="cd06223">
    <property type="entry name" value="PRTases_typeI"/>
    <property type="match status" value="1"/>
</dbReference>
<dbReference type="GO" id="GO:0004749">
    <property type="term" value="F:ribose phosphate diphosphokinase activity"/>
    <property type="evidence" value="ECO:0007669"/>
    <property type="project" value="UniProtKB-EC"/>
</dbReference>
<dbReference type="PANTHER" id="PTHR10210:SF32">
    <property type="entry name" value="RIBOSE-PHOSPHATE PYROPHOSPHOKINASE 2"/>
    <property type="match status" value="1"/>
</dbReference>
<evidence type="ECO:0000256" key="3">
    <source>
        <dbReference type="ARBA" id="ARBA00022727"/>
    </source>
</evidence>
<dbReference type="InterPro" id="IPR029099">
    <property type="entry name" value="Pribosyltran_N"/>
</dbReference>
<dbReference type="GO" id="GO:0006015">
    <property type="term" value="P:5-phosphoribose 1-diphosphate biosynthetic process"/>
    <property type="evidence" value="ECO:0007669"/>
    <property type="project" value="TreeGrafter"/>
</dbReference>
<reference evidence="11" key="1">
    <citation type="submission" date="2020-08" db="EMBL/GenBank/DDBJ databases">
        <title>Genome public.</title>
        <authorList>
            <person name="Liu C."/>
            <person name="Sun Q."/>
        </authorList>
    </citation>
    <scope>NUCLEOTIDE SEQUENCE</scope>
    <source>
        <strain evidence="11">NSJ-68</strain>
    </source>
</reference>
<proteinExistence type="inferred from homology"/>
<evidence type="ECO:0000256" key="2">
    <source>
        <dbReference type="ARBA" id="ARBA00022679"/>
    </source>
</evidence>
<dbReference type="PANTHER" id="PTHR10210">
    <property type="entry name" value="RIBOSE-PHOSPHATE DIPHOSPHOKINASE FAMILY MEMBER"/>
    <property type="match status" value="1"/>
</dbReference>
<evidence type="ECO:0000259" key="9">
    <source>
        <dbReference type="Pfam" id="PF00156"/>
    </source>
</evidence>
<dbReference type="InterPro" id="IPR000836">
    <property type="entry name" value="PRTase_dom"/>
</dbReference>
<dbReference type="Gene3D" id="3.40.50.2020">
    <property type="match status" value="2"/>
</dbReference>
<accession>A0A923LDG8</accession>
<dbReference type="GO" id="GO:0005737">
    <property type="term" value="C:cytoplasm"/>
    <property type="evidence" value="ECO:0007669"/>
    <property type="project" value="TreeGrafter"/>
</dbReference>
<dbReference type="GO" id="GO:0006164">
    <property type="term" value="P:purine nucleotide biosynthetic process"/>
    <property type="evidence" value="ECO:0007669"/>
    <property type="project" value="TreeGrafter"/>
</dbReference>
<evidence type="ECO:0000256" key="6">
    <source>
        <dbReference type="ARBA" id="ARBA00022840"/>
    </source>
</evidence>
<keyword evidence="6" id="KW-0067">ATP-binding</keyword>
<dbReference type="RefSeq" id="WP_186873853.1">
    <property type="nucleotide sequence ID" value="NZ_JACOOR010000007.1"/>
</dbReference>
<evidence type="ECO:0000256" key="5">
    <source>
        <dbReference type="ARBA" id="ARBA00022777"/>
    </source>
</evidence>
<keyword evidence="4" id="KW-0547">Nucleotide-binding</keyword>
<keyword evidence="2" id="KW-0808">Transferase</keyword>